<accession>A0A6P2NTP7</accession>
<dbReference type="EMBL" id="CABVPY010000033">
    <property type="protein sequence ID" value="VWB98383.1"/>
    <property type="molecule type" value="Genomic_DNA"/>
</dbReference>
<proteinExistence type="predicted"/>
<dbReference type="AlphaFoldDB" id="A0A6P2NTP7"/>
<reference evidence="1 2" key="1">
    <citation type="submission" date="2019-09" db="EMBL/GenBank/DDBJ databases">
        <authorList>
            <person name="Depoorter E."/>
        </authorList>
    </citation>
    <scope>NUCLEOTIDE SEQUENCE [LARGE SCALE GENOMIC DNA]</scope>
    <source>
        <strain evidence="1">LMG 6863</strain>
    </source>
</reference>
<gene>
    <name evidence="1" type="ORF">BLA6863_04723</name>
</gene>
<name>A0A6P2NTP7_BURL3</name>
<protein>
    <submittedName>
        <fullName evidence="1">Uncharacterized protein</fullName>
    </submittedName>
</protein>
<dbReference type="Proteomes" id="UP000494170">
    <property type="component" value="Unassembled WGS sequence"/>
</dbReference>
<evidence type="ECO:0000313" key="1">
    <source>
        <dbReference type="EMBL" id="VWB98383.1"/>
    </source>
</evidence>
<organism evidence="1 2">
    <name type="scientific">Burkholderia lata (strain ATCC 17760 / DSM 23089 / LMG 22485 / NCIMB 9086 / R18194 / 383)</name>
    <dbReference type="NCBI Taxonomy" id="482957"/>
    <lineage>
        <taxon>Bacteria</taxon>
        <taxon>Pseudomonadati</taxon>
        <taxon>Pseudomonadota</taxon>
        <taxon>Betaproteobacteria</taxon>
        <taxon>Burkholderiales</taxon>
        <taxon>Burkholderiaceae</taxon>
        <taxon>Burkholderia</taxon>
        <taxon>Burkholderia cepacia complex</taxon>
    </lineage>
</organism>
<sequence>MKIIRVTRPAHLELQANPVAIHSNSSSVTQVENLAPVVHQVDVVSQADVVRVQVEPPVDVVPPVQTDIGGENSGQSHKAFPIKDTLSPIGSSRKNLSAIQAKIQSLSSNGKGSPSVQQGIQSLSRLNLLTLPASVAADQSLGGVTKAVGATIGDIANIQSAIPPNSTSKSVKLQSVTGNTIGGVGSFIQGVNGVQSESTTDKIRGGVKIVEGGVGVAQGLVDGALLYKEHVAVKPTSRTTVLKPVQAGSSEPVIIPRARLARGSGFLGGGATPSATLRTTVLKPAQAGSSEPVIIPRARLARGPGLLGGGATPSATLRTTVLKPVQAGSSEPVIIPRARLARGSGLLGGGATPSATLRTTVLKSVSTGPSEPVTIPRVTFNRGSGLVAKPAVPTTTITVAPVAESTISNSLKHASKLLKYGGPPLAIAVGGIDTYEGINKLASGDPDHVVEGGFQTASGFTNAAAGTAGVGALVGVPGAATAATVTAPIAVAVGVAYAGYLHYQWGNTEQGEHDLNIYNNRTSFNALRFRG</sequence>
<evidence type="ECO:0000313" key="2">
    <source>
        <dbReference type="Proteomes" id="UP000494170"/>
    </source>
</evidence>